<keyword evidence="2" id="KW-1185">Reference proteome</keyword>
<name>A0A813DPY3_POLGL</name>
<organism evidence="1 2">
    <name type="scientific">Polarella glacialis</name>
    <name type="common">Dinoflagellate</name>
    <dbReference type="NCBI Taxonomy" id="89957"/>
    <lineage>
        <taxon>Eukaryota</taxon>
        <taxon>Sar</taxon>
        <taxon>Alveolata</taxon>
        <taxon>Dinophyceae</taxon>
        <taxon>Suessiales</taxon>
        <taxon>Suessiaceae</taxon>
        <taxon>Polarella</taxon>
    </lineage>
</organism>
<gene>
    <name evidence="1" type="ORF">PGLA1383_LOCUS9956</name>
</gene>
<proteinExistence type="predicted"/>
<protein>
    <submittedName>
        <fullName evidence="1">Uncharacterized protein</fullName>
    </submittedName>
</protein>
<reference evidence="1" key="1">
    <citation type="submission" date="2021-02" db="EMBL/GenBank/DDBJ databases">
        <authorList>
            <person name="Dougan E. K."/>
            <person name="Rhodes N."/>
            <person name="Thang M."/>
            <person name="Chan C."/>
        </authorList>
    </citation>
    <scope>NUCLEOTIDE SEQUENCE</scope>
</reference>
<comment type="caution">
    <text evidence="1">The sequence shown here is derived from an EMBL/GenBank/DDBJ whole genome shotgun (WGS) entry which is preliminary data.</text>
</comment>
<dbReference type="OrthoDB" id="417554at2759"/>
<dbReference type="Proteomes" id="UP000654075">
    <property type="component" value="Unassembled WGS sequence"/>
</dbReference>
<dbReference type="AlphaFoldDB" id="A0A813DPY3"/>
<evidence type="ECO:0000313" key="1">
    <source>
        <dbReference type="EMBL" id="CAE8591274.1"/>
    </source>
</evidence>
<sequence length="319" mass="34796">MGDLQAVELGQLGHLTVAVRASAINNNIVLCRERPFPRSAYFAGVCIDDFCAFEKEGGVIVDGVVVPAACAPATAFAPVAIKQIKDEYNNNKLQYHEGKEVFRSFSCTAWGSHTDGITGIHMTPVERVIALTAITLSVVDLGIASVALLDSIAGSWVSVIMHNRRFLCLIDLLYDAVKQGRAPNTVLSLARRLTQEMIVLCSLAPFIFCDLRASVSRDVHVVDASSKKFASCSAPIDKTFSKELLRHCVKKGSWSRLLSPTQAWLREKGLLEAHAEMPDGETVDRSLLFEGLVSSVQFTADKIKPVIRGEHINLSEGRS</sequence>
<accession>A0A813DPY3</accession>
<dbReference type="EMBL" id="CAJNNV010004817">
    <property type="protein sequence ID" value="CAE8591274.1"/>
    <property type="molecule type" value="Genomic_DNA"/>
</dbReference>
<evidence type="ECO:0000313" key="2">
    <source>
        <dbReference type="Proteomes" id="UP000654075"/>
    </source>
</evidence>